<feature type="transmembrane region" description="Helical" evidence="1">
    <location>
        <begin position="98"/>
        <end position="118"/>
    </location>
</feature>
<feature type="transmembrane region" description="Helical" evidence="1">
    <location>
        <begin position="173"/>
        <end position="196"/>
    </location>
</feature>
<dbReference type="RefSeq" id="WP_210788835.1">
    <property type="nucleotide sequence ID" value="NZ_JAGPXB010000004.1"/>
</dbReference>
<feature type="domain" description="Signal transduction histidine kinase internal region" evidence="2">
    <location>
        <begin position="282"/>
        <end position="359"/>
    </location>
</feature>
<dbReference type="InterPro" id="IPR010559">
    <property type="entry name" value="Sig_transdc_His_kin_internal"/>
</dbReference>
<proteinExistence type="predicted"/>
<dbReference type="Proteomes" id="UP000679008">
    <property type="component" value="Unassembled WGS sequence"/>
</dbReference>
<feature type="transmembrane region" description="Helical" evidence="1">
    <location>
        <begin position="7"/>
        <end position="24"/>
    </location>
</feature>
<dbReference type="InterPro" id="IPR050640">
    <property type="entry name" value="Bact_2-comp_sensor_kinase"/>
</dbReference>
<dbReference type="EMBL" id="JAGPXB010000004">
    <property type="protein sequence ID" value="MBQ0908326.1"/>
    <property type="molecule type" value="Genomic_DNA"/>
</dbReference>
<feature type="transmembrane region" description="Helical" evidence="1">
    <location>
        <begin position="36"/>
        <end position="55"/>
    </location>
</feature>
<dbReference type="PANTHER" id="PTHR34220:SF7">
    <property type="entry name" value="SENSOR HISTIDINE KINASE YPDA"/>
    <property type="match status" value="1"/>
</dbReference>
<sequence length="464" mass="54503">MKSFQKFLLLGLLPVLIISIFVISRGSLSDLSNMRINYFVATFFLNISFSSVYVFEKIKGSFFKKVTSAIICLTVFTTISELYFDYFYLSNVTIKFNFLYHIFRLSLSISILLFYIFILEVNKKMLKRNDLIFEESKTFYVKLISGLTLFLTFFLIFFYIFDYSNLYSITEAFGILFFKMFGFSLSVTTISHFSIYLLNKVNVVKGNFLLIIFLTSIISLPSIAFLGFPNSMNFYSGFIGSFYAIQLFVPAFIIFVLFFRLDKKNKNRQIWNLQKLNSKREAEYLELKNQINPHFLFNNMNVMISLIELDPKKAVAFGHNLSNVYRYYLKNQTEDFVSLKEEMDFINEYLEIYKSKFESGFEFNLNFSTDTDFNILSSCLQEIIDNFFKHNILDENIPLLINFDIDNNYLVISNSKNLKQKVQSTFIGLENINNRYKILINKEIEVINGVELFIVKLPIVKIQE</sequence>
<keyword evidence="4" id="KW-1185">Reference proteome</keyword>
<dbReference type="Pfam" id="PF06580">
    <property type="entry name" value="His_kinase"/>
    <property type="match status" value="1"/>
</dbReference>
<comment type="caution">
    <text evidence="3">The sequence shown here is derived from an EMBL/GenBank/DDBJ whole genome shotgun (WGS) entry which is preliminary data.</text>
</comment>
<keyword evidence="3" id="KW-0808">Transferase</keyword>
<feature type="transmembrane region" description="Helical" evidence="1">
    <location>
        <begin position="208"/>
        <end position="228"/>
    </location>
</feature>
<reference evidence="3 4" key="1">
    <citation type="submission" date="2021-04" db="EMBL/GenBank/DDBJ databases">
        <title>Description of novel Flavobacterium sp. F-328.</title>
        <authorList>
            <person name="Saticioglu I.B."/>
        </authorList>
    </citation>
    <scope>NUCLEOTIDE SEQUENCE [LARGE SCALE GENOMIC DNA]</scope>
    <source>
        <strain evidence="3 4">F-328</strain>
    </source>
</reference>
<evidence type="ECO:0000313" key="4">
    <source>
        <dbReference type="Proteomes" id="UP000679008"/>
    </source>
</evidence>
<accession>A0ABS5D2V7</accession>
<feature type="transmembrane region" description="Helical" evidence="1">
    <location>
        <begin position="234"/>
        <end position="259"/>
    </location>
</feature>
<gene>
    <name evidence="3" type="ORF">KBJ98_06385</name>
</gene>
<keyword evidence="1" id="KW-0812">Transmembrane</keyword>
<name>A0ABS5D2V7_9FLAO</name>
<feature type="transmembrane region" description="Helical" evidence="1">
    <location>
        <begin position="67"/>
        <end position="86"/>
    </location>
</feature>
<evidence type="ECO:0000313" key="3">
    <source>
        <dbReference type="EMBL" id="MBQ0908326.1"/>
    </source>
</evidence>
<organism evidence="3 4">
    <name type="scientific">Flavobacterium erciyesense</name>
    <dbReference type="NCBI Taxonomy" id="2825842"/>
    <lineage>
        <taxon>Bacteria</taxon>
        <taxon>Pseudomonadati</taxon>
        <taxon>Bacteroidota</taxon>
        <taxon>Flavobacteriia</taxon>
        <taxon>Flavobacteriales</taxon>
        <taxon>Flavobacteriaceae</taxon>
        <taxon>Flavobacterium</taxon>
    </lineage>
</organism>
<protein>
    <submittedName>
        <fullName evidence="3">Histidine kinase</fullName>
    </submittedName>
</protein>
<keyword evidence="3" id="KW-0418">Kinase</keyword>
<evidence type="ECO:0000259" key="2">
    <source>
        <dbReference type="Pfam" id="PF06580"/>
    </source>
</evidence>
<feature type="transmembrane region" description="Helical" evidence="1">
    <location>
        <begin position="139"/>
        <end position="161"/>
    </location>
</feature>
<keyword evidence="1" id="KW-1133">Transmembrane helix</keyword>
<evidence type="ECO:0000256" key="1">
    <source>
        <dbReference type="SAM" id="Phobius"/>
    </source>
</evidence>
<dbReference type="PANTHER" id="PTHR34220">
    <property type="entry name" value="SENSOR HISTIDINE KINASE YPDA"/>
    <property type="match status" value="1"/>
</dbReference>
<dbReference type="GO" id="GO:0016301">
    <property type="term" value="F:kinase activity"/>
    <property type="evidence" value="ECO:0007669"/>
    <property type="project" value="UniProtKB-KW"/>
</dbReference>
<keyword evidence="1" id="KW-0472">Membrane</keyword>